<protein>
    <recommendedName>
        <fullName evidence="4">Retrotransposon gag domain-containing protein</fullName>
    </recommendedName>
</protein>
<evidence type="ECO:0000313" key="3">
    <source>
        <dbReference type="Proteomes" id="UP000015105"/>
    </source>
</evidence>
<evidence type="ECO:0008006" key="4">
    <source>
        <dbReference type="Google" id="ProtNLM"/>
    </source>
</evidence>
<evidence type="ECO:0000256" key="1">
    <source>
        <dbReference type="SAM" id="MobiDB-lite"/>
    </source>
</evidence>
<reference evidence="2" key="5">
    <citation type="journal article" date="2021" name="G3 (Bethesda)">
        <title>Aegilops tauschii genome assembly Aet v5.0 features greater sequence contiguity and improved annotation.</title>
        <authorList>
            <person name="Wang L."/>
            <person name="Zhu T."/>
            <person name="Rodriguez J.C."/>
            <person name="Deal K.R."/>
            <person name="Dubcovsky J."/>
            <person name="McGuire P.E."/>
            <person name="Lux T."/>
            <person name="Spannagl M."/>
            <person name="Mayer K.F.X."/>
            <person name="Baldrich P."/>
            <person name="Meyers B.C."/>
            <person name="Huo N."/>
            <person name="Gu Y.Q."/>
            <person name="Zhou H."/>
            <person name="Devos K.M."/>
            <person name="Bennetzen J.L."/>
            <person name="Unver T."/>
            <person name="Budak H."/>
            <person name="Gulick P.J."/>
            <person name="Galiba G."/>
            <person name="Kalapos B."/>
            <person name="Nelson D.R."/>
            <person name="Li P."/>
            <person name="You F.M."/>
            <person name="Luo M.C."/>
            <person name="Dvorak J."/>
        </authorList>
    </citation>
    <scope>NUCLEOTIDE SEQUENCE [LARGE SCALE GENOMIC DNA]</scope>
    <source>
        <strain evidence="2">cv. AL8/78</strain>
    </source>
</reference>
<dbReference type="EnsemblPlants" id="AET2Gv20268700.3">
    <property type="protein sequence ID" value="AET2Gv20268700.3"/>
    <property type="gene ID" value="AET2Gv20268700"/>
</dbReference>
<dbReference type="Gramene" id="AET2Gv20268700.3">
    <property type="protein sequence ID" value="AET2Gv20268700.3"/>
    <property type="gene ID" value="AET2Gv20268700"/>
</dbReference>
<reference evidence="3" key="2">
    <citation type="journal article" date="2017" name="Nat. Plants">
        <title>The Aegilops tauschii genome reveals multiple impacts of transposons.</title>
        <authorList>
            <person name="Zhao G."/>
            <person name="Zou C."/>
            <person name="Li K."/>
            <person name="Wang K."/>
            <person name="Li T."/>
            <person name="Gao L."/>
            <person name="Zhang X."/>
            <person name="Wang H."/>
            <person name="Yang Z."/>
            <person name="Liu X."/>
            <person name="Jiang W."/>
            <person name="Mao L."/>
            <person name="Kong X."/>
            <person name="Jiao Y."/>
            <person name="Jia J."/>
        </authorList>
    </citation>
    <scope>NUCLEOTIDE SEQUENCE [LARGE SCALE GENOMIC DNA]</scope>
    <source>
        <strain evidence="3">cv. AL8/78</strain>
    </source>
</reference>
<feature type="region of interest" description="Disordered" evidence="1">
    <location>
        <begin position="108"/>
        <end position="152"/>
    </location>
</feature>
<reference evidence="2" key="3">
    <citation type="journal article" date="2017" name="Nature">
        <title>Genome sequence of the progenitor of the wheat D genome Aegilops tauschii.</title>
        <authorList>
            <person name="Luo M.C."/>
            <person name="Gu Y.Q."/>
            <person name="Puiu D."/>
            <person name="Wang H."/>
            <person name="Twardziok S.O."/>
            <person name="Deal K.R."/>
            <person name="Huo N."/>
            <person name="Zhu T."/>
            <person name="Wang L."/>
            <person name="Wang Y."/>
            <person name="McGuire P.E."/>
            <person name="Liu S."/>
            <person name="Long H."/>
            <person name="Ramasamy R.K."/>
            <person name="Rodriguez J.C."/>
            <person name="Van S.L."/>
            <person name="Yuan L."/>
            <person name="Wang Z."/>
            <person name="Xia Z."/>
            <person name="Xiao L."/>
            <person name="Anderson O.D."/>
            <person name="Ouyang S."/>
            <person name="Liang Y."/>
            <person name="Zimin A.V."/>
            <person name="Pertea G."/>
            <person name="Qi P."/>
            <person name="Bennetzen J.L."/>
            <person name="Dai X."/>
            <person name="Dawson M.W."/>
            <person name="Muller H.G."/>
            <person name="Kugler K."/>
            <person name="Rivarola-Duarte L."/>
            <person name="Spannagl M."/>
            <person name="Mayer K.F.X."/>
            <person name="Lu F.H."/>
            <person name="Bevan M.W."/>
            <person name="Leroy P."/>
            <person name="Li P."/>
            <person name="You F.M."/>
            <person name="Sun Q."/>
            <person name="Liu Z."/>
            <person name="Lyons E."/>
            <person name="Wicker T."/>
            <person name="Salzberg S.L."/>
            <person name="Devos K.M."/>
            <person name="Dvorak J."/>
        </authorList>
    </citation>
    <scope>NUCLEOTIDE SEQUENCE [LARGE SCALE GENOMIC DNA]</scope>
    <source>
        <strain evidence="2">cv. AL8/78</strain>
    </source>
</reference>
<keyword evidence="3" id="KW-1185">Reference proteome</keyword>
<dbReference type="PANTHER" id="PTHR47481:SF31">
    <property type="entry name" value="OS01G0873500 PROTEIN"/>
    <property type="match status" value="1"/>
</dbReference>
<evidence type="ECO:0000313" key="2">
    <source>
        <dbReference type="EnsemblPlants" id="AET2Gv20268700.3"/>
    </source>
</evidence>
<reference evidence="2" key="4">
    <citation type="submission" date="2019-03" db="UniProtKB">
        <authorList>
            <consortium name="EnsemblPlants"/>
        </authorList>
    </citation>
    <scope>IDENTIFICATION</scope>
</reference>
<dbReference type="STRING" id="200361.A0A453AV43"/>
<feature type="compositionally biased region" description="Gly residues" evidence="1">
    <location>
        <begin position="131"/>
        <end position="143"/>
    </location>
</feature>
<reference evidence="3" key="1">
    <citation type="journal article" date="2014" name="Science">
        <title>Ancient hybridizations among the ancestral genomes of bread wheat.</title>
        <authorList>
            <consortium name="International Wheat Genome Sequencing Consortium,"/>
            <person name="Marcussen T."/>
            <person name="Sandve S.R."/>
            <person name="Heier L."/>
            <person name="Spannagl M."/>
            <person name="Pfeifer M."/>
            <person name="Jakobsen K.S."/>
            <person name="Wulff B.B."/>
            <person name="Steuernagel B."/>
            <person name="Mayer K.F."/>
            <person name="Olsen O.A."/>
        </authorList>
    </citation>
    <scope>NUCLEOTIDE SEQUENCE [LARGE SCALE GENOMIC DNA]</scope>
    <source>
        <strain evidence="3">cv. AL8/78</strain>
    </source>
</reference>
<organism evidence="2 3">
    <name type="scientific">Aegilops tauschii subsp. strangulata</name>
    <name type="common">Goatgrass</name>
    <dbReference type="NCBI Taxonomy" id="200361"/>
    <lineage>
        <taxon>Eukaryota</taxon>
        <taxon>Viridiplantae</taxon>
        <taxon>Streptophyta</taxon>
        <taxon>Embryophyta</taxon>
        <taxon>Tracheophyta</taxon>
        <taxon>Spermatophyta</taxon>
        <taxon>Magnoliopsida</taxon>
        <taxon>Liliopsida</taxon>
        <taxon>Poales</taxon>
        <taxon>Poaceae</taxon>
        <taxon>BOP clade</taxon>
        <taxon>Pooideae</taxon>
        <taxon>Triticodae</taxon>
        <taxon>Triticeae</taxon>
        <taxon>Triticinae</taxon>
        <taxon>Aegilops</taxon>
    </lineage>
</organism>
<dbReference type="Proteomes" id="UP000015105">
    <property type="component" value="Chromosome 2D"/>
</dbReference>
<dbReference type="AlphaFoldDB" id="A0A453AV43"/>
<name>A0A453AV43_AEGTS</name>
<proteinExistence type="predicted"/>
<sequence>MFAAVSLSRVNNLRAALTNAQKGTQSASTYFGYMRSLSDELATAGRPLGEPELISFIVAGLDMDYQPLISALDVSTEPITVDLLFSLVANFDQRVELYHGNNGGWFKSSANSASRGRQGGRGGYRNQKNGPGNGSRGGPGSGPKQGQTCLEK</sequence>
<dbReference type="PANTHER" id="PTHR47481">
    <property type="match status" value="1"/>
</dbReference>
<accession>A0A453AV43</accession>